<dbReference type="EMBL" id="JAULSR010000011">
    <property type="protein sequence ID" value="KAK0610092.1"/>
    <property type="molecule type" value="Genomic_DNA"/>
</dbReference>
<reference evidence="1" key="1">
    <citation type="submission" date="2023-06" db="EMBL/GenBank/DDBJ databases">
        <title>Genome-scale phylogeny and comparative genomics of the fungal order Sordariales.</title>
        <authorList>
            <consortium name="Lawrence Berkeley National Laboratory"/>
            <person name="Hensen N."/>
            <person name="Bonometti L."/>
            <person name="Westerberg I."/>
            <person name="Brannstrom I.O."/>
            <person name="Guillou S."/>
            <person name="Cros-Aarteil S."/>
            <person name="Calhoun S."/>
            <person name="Haridas S."/>
            <person name="Kuo A."/>
            <person name="Mondo S."/>
            <person name="Pangilinan J."/>
            <person name="Riley R."/>
            <person name="LaButti K."/>
            <person name="Andreopoulos B."/>
            <person name="Lipzen A."/>
            <person name="Chen C."/>
            <person name="Yanf M."/>
            <person name="Daum C."/>
            <person name="Ng V."/>
            <person name="Clum A."/>
            <person name="Steindorff A."/>
            <person name="Ohm R."/>
            <person name="Martin F."/>
            <person name="Silar P."/>
            <person name="Natvig D."/>
            <person name="Lalanne C."/>
            <person name="Gautier V."/>
            <person name="Ament-velasquez S.L."/>
            <person name="Kruys A."/>
            <person name="Hutchinson M.I."/>
            <person name="Powell A.J."/>
            <person name="Barry K."/>
            <person name="Miller A.N."/>
            <person name="Grigoriev I.V."/>
            <person name="Debuchy R."/>
            <person name="Gladieux P."/>
            <person name="Thoren M.H."/>
            <person name="Johannesson H."/>
        </authorList>
    </citation>
    <scope>NUCLEOTIDE SEQUENCE</scope>
    <source>
        <strain evidence="1">SMH3391-2</strain>
    </source>
</reference>
<name>A0AA39W9R3_9PEZI</name>
<comment type="caution">
    <text evidence="1">The sequence shown here is derived from an EMBL/GenBank/DDBJ whole genome shotgun (WGS) entry which is preliminary data.</text>
</comment>
<proteinExistence type="predicted"/>
<organism evidence="1 2">
    <name type="scientific">Bombardia bombarda</name>
    <dbReference type="NCBI Taxonomy" id="252184"/>
    <lineage>
        <taxon>Eukaryota</taxon>
        <taxon>Fungi</taxon>
        <taxon>Dikarya</taxon>
        <taxon>Ascomycota</taxon>
        <taxon>Pezizomycotina</taxon>
        <taxon>Sordariomycetes</taxon>
        <taxon>Sordariomycetidae</taxon>
        <taxon>Sordariales</taxon>
        <taxon>Lasiosphaeriaceae</taxon>
        <taxon>Bombardia</taxon>
    </lineage>
</organism>
<sequence length="238" mass="25623">MERRRADAQVVALGWLSLVVGDPSPTRRALSVGVYLRDGGAGGNALVIVADDGCSALIIDIHDWGLGQFVGQFAGRLQGSEQHVDDRSPSRGRRREAAVCGRRFQMLPVVRQIQKGGEFTGKVDWGQGDREPSPGAAVLVCCFVRLFTLSNLGKLGRGDWVHGREKRALNSLKSSNKNCQGPNGIAGYDGQLINATTSVVDNGGDKTCPAINRTSYLSSFWEAAVRRELAGCLRQNDA</sequence>
<evidence type="ECO:0000313" key="1">
    <source>
        <dbReference type="EMBL" id="KAK0610092.1"/>
    </source>
</evidence>
<accession>A0AA39W9R3</accession>
<dbReference type="AlphaFoldDB" id="A0AA39W9R3"/>
<dbReference type="Proteomes" id="UP001174934">
    <property type="component" value="Unassembled WGS sequence"/>
</dbReference>
<protein>
    <submittedName>
        <fullName evidence="1">Uncharacterized protein</fullName>
    </submittedName>
</protein>
<evidence type="ECO:0000313" key="2">
    <source>
        <dbReference type="Proteomes" id="UP001174934"/>
    </source>
</evidence>
<gene>
    <name evidence="1" type="ORF">B0T17DRAFT_126225</name>
</gene>
<keyword evidence="2" id="KW-1185">Reference proteome</keyword>